<dbReference type="STRING" id="181874.A0A409YRU5"/>
<reference evidence="2 3" key="1">
    <citation type="journal article" date="2018" name="Evol. Lett.">
        <title>Horizontal gene cluster transfer increased hallucinogenic mushroom diversity.</title>
        <authorList>
            <person name="Reynolds H.T."/>
            <person name="Vijayakumar V."/>
            <person name="Gluck-Thaler E."/>
            <person name="Korotkin H.B."/>
            <person name="Matheny P.B."/>
            <person name="Slot J.C."/>
        </authorList>
    </citation>
    <scope>NUCLEOTIDE SEQUENCE [LARGE SCALE GENOMIC DNA]</scope>
    <source>
        <strain evidence="2 3">2629</strain>
    </source>
</reference>
<evidence type="ECO:0000313" key="3">
    <source>
        <dbReference type="Proteomes" id="UP000284842"/>
    </source>
</evidence>
<organism evidence="2 3">
    <name type="scientific">Panaeolus cyanescens</name>
    <dbReference type="NCBI Taxonomy" id="181874"/>
    <lineage>
        <taxon>Eukaryota</taxon>
        <taxon>Fungi</taxon>
        <taxon>Dikarya</taxon>
        <taxon>Basidiomycota</taxon>
        <taxon>Agaricomycotina</taxon>
        <taxon>Agaricomycetes</taxon>
        <taxon>Agaricomycetidae</taxon>
        <taxon>Agaricales</taxon>
        <taxon>Agaricineae</taxon>
        <taxon>Galeropsidaceae</taxon>
        <taxon>Panaeolus</taxon>
    </lineage>
</organism>
<proteinExistence type="predicted"/>
<dbReference type="InParanoid" id="A0A409YRU5"/>
<keyword evidence="3" id="KW-1185">Reference proteome</keyword>
<sequence length="326" mass="37225">MSDEEKGYHILRVTQDDPLGRWGYRLIREKLAAEGIHISRDEIMKFRSHENPTATAARHPVTRKVHPHGIYSAGPNEEWCIDGHEKILNAMGIAIYGIIDKYSRMELGLWAVPNARLADVPPMLYLQLVKKLGGMPPTTTSDMGSEVSKLIPLVTTLRNLCQPYLSEDEVQSFRTVKSVYNITRERGWGPIWQKHLSNILLFYKAGELHIGYQGENSIHKDTALWIWSQVVQKTLDRILKESQTHRSQKWGGNDKLLIKVSEDKLDQFNIYNIPEVLQFGSPQSVERCNRRYVEIGSPEIKPQNAWVVFASMLDLAVPPNWSSNGI</sequence>
<evidence type="ECO:0000313" key="2">
    <source>
        <dbReference type="EMBL" id="PPR05722.1"/>
    </source>
</evidence>
<dbReference type="AlphaFoldDB" id="A0A409YRU5"/>
<protein>
    <recommendedName>
        <fullName evidence="1">Integrase catalytic domain-containing protein</fullName>
    </recommendedName>
</protein>
<dbReference type="Proteomes" id="UP000284842">
    <property type="component" value="Unassembled WGS sequence"/>
</dbReference>
<dbReference type="PANTHER" id="PTHR46177">
    <property type="entry name" value="INTEGRASE CATALYTIC DOMAIN-CONTAINING PROTEIN"/>
    <property type="match status" value="1"/>
</dbReference>
<name>A0A409YRU5_9AGAR</name>
<dbReference type="GO" id="GO:0015074">
    <property type="term" value="P:DNA integration"/>
    <property type="evidence" value="ECO:0007669"/>
    <property type="project" value="InterPro"/>
</dbReference>
<dbReference type="PROSITE" id="PS50994">
    <property type="entry name" value="INTEGRASE"/>
    <property type="match status" value="1"/>
</dbReference>
<dbReference type="InterPro" id="IPR001584">
    <property type="entry name" value="Integrase_cat-core"/>
</dbReference>
<dbReference type="InterPro" id="IPR058913">
    <property type="entry name" value="Integrase_dom_put"/>
</dbReference>
<dbReference type="EMBL" id="NHTK01000768">
    <property type="protein sequence ID" value="PPR05722.1"/>
    <property type="molecule type" value="Genomic_DNA"/>
</dbReference>
<feature type="domain" description="Integrase catalytic" evidence="1">
    <location>
        <begin position="71"/>
        <end position="164"/>
    </location>
</feature>
<evidence type="ECO:0000259" key="1">
    <source>
        <dbReference type="PROSITE" id="PS50994"/>
    </source>
</evidence>
<accession>A0A409YRU5</accession>
<comment type="caution">
    <text evidence="2">The sequence shown here is derived from an EMBL/GenBank/DDBJ whole genome shotgun (WGS) entry which is preliminary data.</text>
</comment>
<dbReference type="OrthoDB" id="5392716at2759"/>
<dbReference type="PANTHER" id="PTHR46177:SF1">
    <property type="entry name" value="INTEGRASE CATALYTIC DOMAIN-CONTAINING PROTEIN"/>
    <property type="match status" value="1"/>
</dbReference>
<dbReference type="Pfam" id="PF24764">
    <property type="entry name" value="rva_4"/>
    <property type="match status" value="1"/>
</dbReference>
<feature type="non-terminal residue" evidence="2">
    <location>
        <position position="326"/>
    </location>
</feature>
<gene>
    <name evidence="2" type="ORF">CVT24_006675</name>
</gene>